<reference evidence="1 2" key="1">
    <citation type="submission" date="2020-09" db="EMBL/GenBank/DDBJ databases">
        <title>De no assembly of potato wild relative species, Solanum commersonii.</title>
        <authorList>
            <person name="Cho K."/>
        </authorList>
    </citation>
    <scope>NUCLEOTIDE SEQUENCE [LARGE SCALE GENOMIC DNA]</scope>
    <source>
        <strain evidence="1">LZ3.2</strain>
        <tissue evidence="1">Leaf</tissue>
    </source>
</reference>
<dbReference type="EMBL" id="JACXVP010000002">
    <property type="protein sequence ID" value="KAG5624089.1"/>
    <property type="molecule type" value="Genomic_DNA"/>
</dbReference>
<feature type="non-terminal residue" evidence="1">
    <location>
        <position position="79"/>
    </location>
</feature>
<protein>
    <submittedName>
        <fullName evidence="1">Uncharacterized protein</fullName>
    </submittedName>
</protein>
<accession>A0A9J6AI20</accession>
<comment type="caution">
    <text evidence="1">The sequence shown here is derived from an EMBL/GenBank/DDBJ whole genome shotgun (WGS) entry which is preliminary data.</text>
</comment>
<keyword evidence="2" id="KW-1185">Reference proteome</keyword>
<dbReference type="AlphaFoldDB" id="A0A9J6AI20"/>
<proteinExistence type="predicted"/>
<name>A0A9J6AI20_SOLCO</name>
<dbReference type="Proteomes" id="UP000824120">
    <property type="component" value="Chromosome 2"/>
</dbReference>
<sequence>MGKALLPTTSGCPVVYDNVCWCNIIEAHFCFPLIKVHDIPKTAKNTASKLKSSRIGTRLTLEHCLSNKKQLACDASRFE</sequence>
<organism evidence="1 2">
    <name type="scientific">Solanum commersonii</name>
    <name type="common">Commerson's wild potato</name>
    <name type="synonym">Commerson's nightshade</name>
    <dbReference type="NCBI Taxonomy" id="4109"/>
    <lineage>
        <taxon>Eukaryota</taxon>
        <taxon>Viridiplantae</taxon>
        <taxon>Streptophyta</taxon>
        <taxon>Embryophyta</taxon>
        <taxon>Tracheophyta</taxon>
        <taxon>Spermatophyta</taxon>
        <taxon>Magnoliopsida</taxon>
        <taxon>eudicotyledons</taxon>
        <taxon>Gunneridae</taxon>
        <taxon>Pentapetalae</taxon>
        <taxon>asterids</taxon>
        <taxon>lamiids</taxon>
        <taxon>Solanales</taxon>
        <taxon>Solanaceae</taxon>
        <taxon>Solanoideae</taxon>
        <taxon>Solaneae</taxon>
        <taxon>Solanum</taxon>
    </lineage>
</organism>
<gene>
    <name evidence="1" type="ORF">H5410_009307</name>
</gene>
<evidence type="ECO:0000313" key="2">
    <source>
        <dbReference type="Proteomes" id="UP000824120"/>
    </source>
</evidence>
<evidence type="ECO:0000313" key="1">
    <source>
        <dbReference type="EMBL" id="KAG5624089.1"/>
    </source>
</evidence>